<dbReference type="Gene3D" id="3.40.109.10">
    <property type="entry name" value="NADH Oxidase"/>
    <property type="match status" value="1"/>
</dbReference>
<dbReference type="PANTHER" id="PTHR23026">
    <property type="entry name" value="NADPH NITROREDUCTASE"/>
    <property type="match status" value="1"/>
</dbReference>
<sequence length="363" mass="39424">MDRRGLLIGGSALALASAGTVAWHRSTGSMADYDRYATALRAPLDTSPSLPGLIRYATLAANGHNTQPWRFVLQERTIRLYPDESRRTPVVDPDDHHLYVSLGCAMENLAIAARAMGQPGEVAIDDGDAIAFRFGDGPTAADPLFAAIPRRQSTRSVYDGRPIPPADLTALEQAAAEPGVRLILLTDRHRISQMRDLVLAGNDAQWDDQAFMTELRHWIRFNPRDAMRYGDGLFAAASGSPNLPAALGAPAFSLVTTARGERDRYARQMVSTPAVAVFVGDTADRAHWMKVGRACQRLMLTATARGLKHAFVNQPVEVTALRPFLAALIGEPDKRPDLVLRLGYGPTLPYAPRRPVETVVAAG</sequence>
<dbReference type="NCBIfam" id="NF047509">
    <property type="entry name" value="Rv3131_FMN_oxido"/>
    <property type="match status" value="1"/>
</dbReference>
<dbReference type="InterPro" id="IPR000415">
    <property type="entry name" value="Nitroreductase-like"/>
</dbReference>
<evidence type="ECO:0000313" key="3">
    <source>
        <dbReference type="Proteomes" id="UP000318050"/>
    </source>
</evidence>
<reference evidence="2 3" key="1">
    <citation type="submission" date="2019-06" db="EMBL/GenBank/DDBJ databases">
        <title>Genomic Encyclopedia of Type Strains, Phase IV (KMG-V): Genome sequencing to study the core and pangenomes of soil and plant-associated prokaryotes.</title>
        <authorList>
            <person name="Whitman W."/>
        </authorList>
    </citation>
    <scope>NUCLEOTIDE SEQUENCE [LARGE SCALE GENOMIC DNA]</scope>
    <source>
        <strain evidence="2 3">BR 11140</strain>
    </source>
</reference>
<protein>
    <submittedName>
        <fullName evidence="2">Nitroreductase family protein</fullName>
    </submittedName>
</protein>
<dbReference type="OrthoDB" id="8156917at2"/>
<dbReference type="EMBL" id="VITT01000005">
    <property type="protein sequence ID" value="TWB62225.1"/>
    <property type="molecule type" value="Genomic_DNA"/>
</dbReference>
<dbReference type="InterPro" id="IPR050627">
    <property type="entry name" value="Nitroreductase/BluB"/>
</dbReference>
<evidence type="ECO:0000313" key="2">
    <source>
        <dbReference type="EMBL" id="TWB62225.1"/>
    </source>
</evidence>
<evidence type="ECO:0000259" key="1">
    <source>
        <dbReference type="Pfam" id="PF00881"/>
    </source>
</evidence>
<dbReference type="PANTHER" id="PTHR23026:SF123">
    <property type="entry name" value="NAD(P)H NITROREDUCTASE RV3131-RELATED"/>
    <property type="match status" value="1"/>
</dbReference>
<dbReference type="AlphaFoldDB" id="A0A560IUW8"/>
<dbReference type="Proteomes" id="UP000318050">
    <property type="component" value="Unassembled WGS sequence"/>
</dbReference>
<proteinExistence type="predicted"/>
<comment type="caution">
    <text evidence="2">The sequence shown here is derived from an EMBL/GenBank/DDBJ whole genome shotgun (WGS) entry which is preliminary data.</text>
</comment>
<dbReference type="Pfam" id="PF00881">
    <property type="entry name" value="Nitroreductase"/>
    <property type="match status" value="1"/>
</dbReference>
<accession>A0A560IUW8</accession>
<gene>
    <name evidence="2" type="ORF">FBZ92_105160</name>
</gene>
<name>A0A560IUW8_9PROT</name>
<feature type="domain" description="Nitroreductase" evidence="1">
    <location>
        <begin position="150"/>
        <end position="344"/>
    </location>
</feature>
<dbReference type="SUPFAM" id="SSF55469">
    <property type="entry name" value="FMN-dependent nitroreductase-like"/>
    <property type="match status" value="2"/>
</dbReference>
<dbReference type="InterPro" id="IPR029479">
    <property type="entry name" value="Nitroreductase"/>
</dbReference>
<dbReference type="GO" id="GO:0016491">
    <property type="term" value="F:oxidoreductase activity"/>
    <property type="evidence" value="ECO:0007669"/>
    <property type="project" value="InterPro"/>
</dbReference>
<organism evidence="2 3">
    <name type="scientific">Nitrospirillum amazonense</name>
    <dbReference type="NCBI Taxonomy" id="28077"/>
    <lineage>
        <taxon>Bacteria</taxon>
        <taxon>Pseudomonadati</taxon>
        <taxon>Pseudomonadota</taxon>
        <taxon>Alphaproteobacteria</taxon>
        <taxon>Rhodospirillales</taxon>
        <taxon>Azospirillaceae</taxon>
        <taxon>Nitrospirillum</taxon>
    </lineage>
</organism>